<feature type="signal peptide" evidence="1">
    <location>
        <begin position="1"/>
        <end position="21"/>
    </location>
</feature>
<dbReference type="RefSeq" id="WP_106390423.1">
    <property type="nucleotide sequence ID" value="NZ_PVNK01000055.1"/>
</dbReference>
<evidence type="ECO:0000313" key="3">
    <source>
        <dbReference type="Proteomes" id="UP000237968"/>
    </source>
</evidence>
<organism evidence="2 3">
    <name type="scientific">Enhygromyxa salina</name>
    <dbReference type="NCBI Taxonomy" id="215803"/>
    <lineage>
        <taxon>Bacteria</taxon>
        <taxon>Pseudomonadati</taxon>
        <taxon>Myxococcota</taxon>
        <taxon>Polyangia</taxon>
        <taxon>Nannocystales</taxon>
        <taxon>Nannocystaceae</taxon>
        <taxon>Enhygromyxa</taxon>
    </lineage>
</organism>
<keyword evidence="1" id="KW-0732">Signal</keyword>
<evidence type="ECO:0000313" key="2">
    <source>
        <dbReference type="EMBL" id="PRQ04210.1"/>
    </source>
</evidence>
<comment type="caution">
    <text evidence="2">The sequence shown here is derived from an EMBL/GenBank/DDBJ whole genome shotgun (WGS) entry which is preliminary data.</text>
</comment>
<name>A0A2S9YGH5_9BACT</name>
<dbReference type="AlphaFoldDB" id="A0A2S9YGH5"/>
<feature type="chain" id="PRO_5015696672" description="EGF-like domain-containing protein" evidence="1">
    <location>
        <begin position="22"/>
        <end position="131"/>
    </location>
</feature>
<gene>
    <name evidence="2" type="ORF">ENSA5_09940</name>
</gene>
<accession>A0A2S9YGH5</accession>
<evidence type="ECO:0000256" key="1">
    <source>
        <dbReference type="SAM" id="SignalP"/>
    </source>
</evidence>
<dbReference type="EMBL" id="PVNK01000055">
    <property type="protein sequence ID" value="PRQ04210.1"/>
    <property type="molecule type" value="Genomic_DNA"/>
</dbReference>
<dbReference type="Proteomes" id="UP000237968">
    <property type="component" value="Unassembled WGS sequence"/>
</dbReference>
<evidence type="ECO:0008006" key="4">
    <source>
        <dbReference type="Google" id="ProtNLM"/>
    </source>
</evidence>
<keyword evidence="3" id="KW-1185">Reference proteome</keyword>
<reference evidence="2 3" key="1">
    <citation type="submission" date="2018-03" db="EMBL/GenBank/DDBJ databases">
        <title>Draft Genome Sequences of the Obligatory Marine Myxobacteria Enhygromyxa salina SWB005.</title>
        <authorList>
            <person name="Poehlein A."/>
            <person name="Moghaddam J.A."/>
            <person name="Harms H."/>
            <person name="Alanjari M."/>
            <person name="Koenig G.M."/>
            <person name="Daniel R."/>
            <person name="Schaeberle T.F."/>
        </authorList>
    </citation>
    <scope>NUCLEOTIDE SEQUENCE [LARGE SCALE GENOMIC DNA]</scope>
    <source>
        <strain evidence="2 3">SWB005</strain>
    </source>
</reference>
<sequence length="131" mass="13684">MRSTVKYLLLLGGLLTGAACGSLGEALDGEECFSDADCGPLNCVQSQPVIDNIAVNSTGIGWCLDRSSCIVGEQPYCACGVDPNTNGPLCSTPYSSNNMVQGTVACWDGVDMATCVCLPPMTECPYMQDDP</sequence>
<proteinExistence type="predicted"/>
<protein>
    <recommendedName>
        <fullName evidence="4">EGF-like domain-containing protein</fullName>
    </recommendedName>
</protein>
<dbReference type="PROSITE" id="PS51257">
    <property type="entry name" value="PROKAR_LIPOPROTEIN"/>
    <property type="match status" value="1"/>
</dbReference>